<evidence type="ECO:0000313" key="2">
    <source>
        <dbReference type="Proteomes" id="UP000192578"/>
    </source>
</evidence>
<dbReference type="OrthoDB" id="239865at2759"/>
<evidence type="ECO:0000313" key="1">
    <source>
        <dbReference type="EMBL" id="OWA54252.1"/>
    </source>
</evidence>
<accession>A0A9X6NHN8</accession>
<reference evidence="2" key="1">
    <citation type="submission" date="2017-01" db="EMBL/GenBank/DDBJ databases">
        <title>Comparative genomics of anhydrobiosis in the tardigrade Hypsibius dujardini.</title>
        <authorList>
            <person name="Yoshida Y."/>
            <person name="Koutsovoulos G."/>
            <person name="Laetsch D."/>
            <person name="Stevens L."/>
            <person name="Kumar S."/>
            <person name="Horikawa D."/>
            <person name="Ishino K."/>
            <person name="Komine S."/>
            <person name="Tomita M."/>
            <person name="Blaxter M."/>
            <person name="Arakawa K."/>
        </authorList>
    </citation>
    <scope>NUCLEOTIDE SEQUENCE [LARGE SCALE GENOMIC DNA]</scope>
    <source>
        <strain evidence="2">Z151</strain>
    </source>
</reference>
<proteinExistence type="predicted"/>
<dbReference type="AlphaFoldDB" id="A0A9X6NHN8"/>
<protein>
    <submittedName>
        <fullName evidence="1">Uncharacterized protein</fullName>
    </submittedName>
</protein>
<gene>
    <name evidence="1" type="ORF">BV898_18663</name>
</gene>
<name>A0A9X6NHN8_HYPEX</name>
<comment type="caution">
    <text evidence="1">The sequence shown here is derived from an EMBL/GenBank/DDBJ whole genome shotgun (WGS) entry which is preliminary data.</text>
</comment>
<sequence length="139" mass="15425">MKHQKRSSRRHHSHCIRSSGVDLIALGSYNRSVGGLLPRRATFRQPDCRRSPHSGITHPASRRRTAFCFTGGPARQQHLLLDLRTTSRFYQLRRNASPTSGLLRPRPDRDAFCSGQIDGSLFGVGILSAFAGDGKLSID</sequence>
<organism evidence="1 2">
    <name type="scientific">Hypsibius exemplaris</name>
    <name type="common">Freshwater tardigrade</name>
    <dbReference type="NCBI Taxonomy" id="2072580"/>
    <lineage>
        <taxon>Eukaryota</taxon>
        <taxon>Metazoa</taxon>
        <taxon>Ecdysozoa</taxon>
        <taxon>Tardigrada</taxon>
        <taxon>Eutardigrada</taxon>
        <taxon>Parachela</taxon>
        <taxon>Hypsibioidea</taxon>
        <taxon>Hypsibiidae</taxon>
        <taxon>Hypsibius</taxon>
    </lineage>
</organism>
<keyword evidence="2" id="KW-1185">Reference proteome</keyword>
<dbReference type="Proteomes" id="UP000192578">
    <property type="component" value="Unassembled WGS sequence"/>
</dbReference>
<dbReference type="EMBL" id="MTYJ01000385">
    <property type="protein sequence ID" value="OWA54252.1"/>
    <property type="molecule type" value="Genomic_DNA"/>
</dbReference>